<proteinExistence type="predicted"/>
<keyword evidence="1" id="KW-0472">Membrane</keyword>
<protein>
    <submittedName>
        <fullName evidence="2">Membrane protein</fullName>
    </submittedName>
</protein>
<dbReference type="EMBL" id="CADCUX010000019">
    <property type="protein sequence ID" value="CAA9385397.1"/>
    <property type="molecule type" value="Genomic_DNA"/>
</dbReference>
<feature type="transmembrane region" description="Helical" evidence="1">
    <location>
        <begin position="111"/>
        <end position="135"/>
    </location>
</feature>
<accession>A0A6J4NE82</accession>
<dbReference type="AlphaFoldDB" id="A0A6J4NE82"/>
<evidence type="ECO:0000313" key="2">
    <source>
        <dbReference type="EMBL" id="CAA9385397.1"/>
    </source>
</evidence>
<keyword evidence="1" id="KW-1133">Transmembrane helix</keyword>
<sequence length="151" mass="15216">MPISDGRTTISCAGMAAAAVRDCIGRAGLSMDRVVLQALAACLFAFVAIVHLRIRVPHASRIPAGHAGLALWSFLVSTAHGAGLMLVPALVPLCMGDAKAAAISTSGSVALALAAIGVHTAAMLAVTGLIASGVCRGWDAGVRYLACLKRA</sequence>
<organism evidence="2">
    <name type="scientific">uncultured Ramlibacter sp</name>
    <dbReference type="NCBI Taxonomy" id="260755"/>
    <lineage>
        <taxon>Bacteria</taxon>
        <taxon>Pseudomonadati</taxon>
        <taxon>Pseudomonadota</taxon>
        <taxon>Betaproteobacteria</taxon>
        <taxon>Burkholderiales</taxon>
        <taxon>Comamonadaceae</taxon>
        <taxon>Ramlibacter</taxon>
        <taxon>environmental samples</taxon>
    </lineage>
</organism>
<evidence type="ECO:0000256" key="1">
    <source>
        <dbReference type="SAM" id="Phobius"/>
    </source>
</evidence>
<reference evidence="2" key="1">
    <citation type="submission" date="2020-02" db="EMBL/GenBank/DDBJ databases">
        <authorList>
            <person name="Meier V. D."/>
        </authorList>
    </citation>
    <scope>NUCLEOTIDE SEQUENCE</scope>
    <source>
        <strain evidence="2">AVDCRST_MAG51</strain>
    </source>
</reference>
<feature type="transmembrane region" description="Helical" evidence="1">
    <location>
        <begin position="34"/>
        <end position="54"/>
    </location>
</feature>
<keyword evidence="1" id="KW-0812">Transmembrane</keyword>
<name>A0A6J4NE82_9BURK</name>
<gene>
    <name evidence="2" type="ORF">AVDCRST_MAG51-58</name>
</gene>
<feature type="transmembrane region" description="Helical" evidence="1">
    <location>
        <begin position="66"/>
        <end position="91"/>
    </location>
</feature>